<feature type="domain" description="Metallo-beta-lactamase" evidence="1">
    <location>
        <begin position="43"/>
        <end position="226"/>
    </location>
</feature>
<dbReference type="PANTHER" id="PTHR23131:SF0">
    <property type="entry name" value="ENDORIBONUCLEASE LACTB2"/>
    <property type="match status" value="1"/>
</dbReference>
<organism evidence="2">
    <name type="scientific">marine sediment metagenome</name>
    <dbReference type="NCBI Taxonomy" id="412755"/>
    <lineage>
        <taxon>unclassified sequences</taxon>
        <taxon>metagenomes</taxon>
        <taxon>ecological metagenomes</taxon>
    </lineage>
</organism>
<dbReference type="AlphaFoldDB" id="A0A0F9IKK6"/>
<dbReference type="Gene3D" id="3.60.15.10">
    <property type="entry name" value="Ribonuclease Z/Hydroxyacylglutathione hydrolase-like"/>
    <property type="match status" value="1"/>
</dbReference>
<comment type="caution">
    <text evidence="2">The sequence shown here is derived from an EMBL/GenBank/DDBJ whole genome shotgun (WGS) entry which is preliminary data.</text>
</comment>
<proteinExistence type="predicted"/>
<dbReference type="CDD" id="cd06262">
    <property type="entry name" value="metallo-hydrolase-like_MBL-fold"/>
    <property type="match status" value="1"/>
</dbReference>
<reference evidence="2" key="1">
    <citation type="journal article" date="2015" name="Nature">
        <title>Complex archaea that bridge the gap between prokaryotes and eukaryotes.</title>
        <authorList>
            <person name="Spang A."/>
            <person name="Saw J.H."/>
            <person name="Jorgensen S.L."/>
            <person name="Zaremba-Niedzwiedzka K."/>
            <person name="Martijn J."/>
            <person name="Lind A.E."/>
            <person name="van Eijk R."/>
            <person name="Schleper C."/>
            <person name="Guy L."/>
            <person name="Ettema T.J."/>
        </authorList>
    </citation>
    <scope>NUCLEOTIDE SEQUENCE</scope>
</reference>
<accession>A0A0F9IKK6</accession>
<dbReference type="SMART" id="SM00849">
    <property type="entry name" value="Lactamase_B"/>
    <property type="match status" value="1"/>
</dbReference>
<protein>
    <recommendedName>
        <fullName evidence="1">Metallo-beta-lactamase domain-containing protein</fullName>
    </recommendedName>
</protein>
<dbReference type="InterPro" id="IPR001279">
    <property type="entry name" value="Metallo-B-lactamas"/>
</dbReference>
<feature type="non-terminal residue" evidence="2">
    <location>
        <position position="1"/>
    </location>
</feature>
<dbReference type="SUPFAM" id="SSF56281">
    <property type="entry name" value="Metallo-hydrolase/oxidoreductase"/>
    <property type="match status" value="1"/>
</dbReference>
<dbReference type="Pfam" id="PF00753">
    <property type="entry name" value="Lactamase_B"/>
    <property type="match status" value="1"/>
</dbReference>
<sequence>RFGSLLFTYNEKIVTMIDIMIPLLDDYKNIFFIKGGANGKSPFSHSLLIEDFLIDTGISPRHIRLLKRNHIEINNIILSHWHQDHINGNRFFQDKSFLAHYEERFILENFNNNFALNMGISNLDTKRWVNEMIKSFRICDIEIDRCFSDEDIIKIGDDLKLKVIHTPGHSKGHCCFLELNSKILFLADIVPEYGPWYAGIDSNLIELENSIKKIKKLKFNIAISSHRGIMRNKNIVLHELETNQNIIINRDQKILEYFYEKCPITIRDLTNKNIINNRYSKIDHGYTISIEKNMIEKHLNRFLKKEIIRFEKGGYILQ</sequence>
<dbReference type="PANTHER" id="PTHR23131">
    <property type="entry name" value="ENDORIBONUCLEASE LACTB2"/>
    <property type="match status" value="1"/>
</dbReference>
<dbReference type="InterPro" id="IPR050662">
    <property type="entry name" value="Sec-metab_biosynth-thioest"/>
</dbReference>
<name>A0A0F9IKK6_9ZZZZ</name>
<evidence type="ECO:0000259" key="1">
    <source>
        <dbReference type="SMART" id="SM00849"/>
    </source>
</evidence>
<gene>
    <name evidence="2" type="ORF">LCGC14_1866130</name>
</gene>
<evidence type="ECO:0000313" key="2">
    <source>
        <dbReference type="EMBL" id="KKL94295.1"/>
    </source>
</evidence>
<dbReference type="EMBL" id="LAZR01018963">
    <property type="protein sequence ID" value="KKL94295.1"/>
    <property type="molecule type" value="Genomic_DNA"/>
</dbReference>
<dbReference type="InterPro" id="IPR036866">
    <property type="entry name" value="RibonucZ/Hydroxyglut_hydro"/>
</dbReference>